<dbReference type="Gene3D" id="3.40.50.150">
    <property type="entry name" value="Vaccinia Virus protein VP39"/>
    <property type="match status" value="1"/>
</dbReference>
<evidence type="ECO:0000313" key="2">
    <source>
        <dbReference type="EMBL" id="USY17019.1"/>
    </source>
</evidence>
<keyword evidence="2" id="KW-0489">Methyltransferase</keyword>
<dbReference type="SUPFAM" id="SSF53335">
    <property type="entry name" value="S-adenosyl-L-methionine-dependent methyltransferases"/>
    <property type="match status" value="1"/>
</dbReference>
<sequence length="267" mass="29361">MAEYTHGQHPSVTLSYLWRNAENSTAYALGEMNPGRSLLDVGCGPGSITADLARRVAPGRVTAVDASPEAVDQARANAEEAGAENIDFLVGDVHGLDLPDDTFDVVHAHQVLQHVADPVRALAEMRRVARPGGVVAACDSDYSAMHWYPRLPELDSWMDLYQKVARANGGEPDAGRHMLAWAHAAGFEDVTYTAEVWNHSAPDRRSWWGGMWSRRILESTMGRRAVEKGIASQADLEWISAGWQRWSEHPDGVFVIPRGAILCRVPE</sequence>
<dbReference type="Proteomes" id="UP001055940">
    <property type="component" value="Chromosome"/>
</dbReference>
<dbReference type="EMBL" id="CP099837">
    <property type="protein sequence ID" value="USY17019.1"/>
    <property type="molecule type" value="Genomic_DNA"/>
</dbReference>
<evidence type="ECO:0000313" key="3">
    <source>
        <dbReference type="Proteomes" id="UP001055940"/>
    </source>
</evidence>
<dbReference type="InterPro" id="IPR029063">
    <property type="entry name" value="SAM-dependent_MTases_sf"/>
</dbReference>
<dbReference type="GO" id="GO:0008168">
    <property type="term" value="F:methyltransferase activity"/>
    <property type="evidence" value="ECO:0007669"/>
    <property type="project" value="UniProtKB-KW"/>
</dbReference>
<keyword evidence="3" id="KW-1185">Reference proteome</keyword>
<evidence type="ECO:0000259" key="1">
    <source>
        <dbReference type="Pfam" id="PF13847"/>
    </source>
</evidence>
<protein>
    <submittedName>
        <fullName evidence="2">Class I SAM-dependent methyltransferase</fullName>
    </submittedName>
</protein>
<dbReference type="GO" id="GO:0032259">
    <property type="term" value="P:methylation"/>
    <property type="evidence" value="ECO:0007669"/>
    <property type="project" value="UniProtKB-KW"/>
</dbReference>
<gene>
    <name evidence="2" type="ORF">NE857_16730</name>
</gene>
<dbReference type="PANTHER" id="PTHR43591:SF24">
    <property type="entry name" value="2-METHOXY-6-POLYPRENYL-1,4-BENZOQUINOL METHYLASE, MITOCHONDRIAL"/>
    <property type="match status" value="1"/>
</dbReference>
<name>A0ABY5D1J5_9ACTN</name>
<dbReference type="InterPro" id="IPR025714">
    <property type="entry name" value="Methyltranfer_dom"/>
</dbReference>
<dbReference type="RefSeq" id="WP_254416609.1">
    <property type="nucleotide sequence ID" value="NZ_BAAAJB010000051.1"/>
</dbReference>
<dbReference type="PANTHER" id="PTHR43591">
    <property type="entry name" value="METHYLTRANSFERASE"/>
    <property type="match status" value="1"/>
</dbReference>
<accession>A0ABY5D1J5</accession>
<dbReference type="Pfam" id="PF13847">
    <property type="entry name" value="Methyltransf_31"/>
    <property type="match status" value="1"/>
</dbReference>
<keyword evidence="2" id="KW-0808">Transferase</keyword>
<feature type="domain" description="Methyltransferase" evidence="1">
    <location>
        <begin position="35"/>
        <end position="164"/>
    </location>
</feature>
<organism evidence="2 3">
    <name type="scientific">Nocardiopsis exhalans</name>
    <dbReference type="NCBI Taxonomy" id="163604"/>
    <lineage>
        <taxon>Bacteria</taxon>
        <taxon>Bacillati</taxon>
        <taxon>Actinomycetota</taxon>
        <taxon>Actinomycetes</taxon>
        <taxon>Streptosporangiales</taxon>
        <taxon>Nocardiopsidaceae</taxon>
        <taxon>Nocardiopsis</taxon>
    </lineage>
</organism>
<reference evidence="2" key="1">
    <citation type="submission" date="2022-06" db="EMBL/GenBank/DDBJ databases">
        <authorList>
            <person name="Ping M."/>
        </authorList>
    </citation>
    <scope>NUCLEOTIDE SEQUENCE</scope>
    <source>
        <strain evidence="2">JCM11759T</strain>
    </source>
</reference>
<dbReference type="CDD" id="cd02440">
    <property type="entry name" value="AdoMet_MTases"/>
    <property type="match status" value="1"/>
</dbReference>
<proteinExistence type="predicted"/>